<dbReference type="Gene3D" id="1.20.1610.10">
    <property type="entry name" value="alpha-1,2-mannosidases domains"/>
    <property type="match status" value="1"/>
</dbReference>
<evidence type="ECO:0000256" key="2">
    <source>
        <dbReference type="SAM" id="SignalP"/>
    </source>
</evidence>
<protein>
    <submittedName>
        <fullName evidence="4">Alpha-1 2-mannosidase</fullName>
    </submittedName>
</protein>
<keyword evidence="2" id="KW-0732">Signal</keyword>
<dbReference type="Pfam" id="PF00754">
    <property type="entry name" value="F5_F8_type_C"/>
    <property type="match status" value="1"/>
</dbReference>
<dbReference type="Gene3D" id="2.60.120.260">
    <property type="entry name" value="Galactose-binding domain-like"/>
    <property type="match status" value="2"/>
</dbReference>
<name>A0ABQ3ZU14_9ACTN</name>
<feature type="region of interest" description="Disordered" evidence="1">
    <location>
        <begin position="34"/>
        <end position="59"/>
    </location>
</feature>
<dbReference type="PANTHER" id="PTHR12143">
    <property type="entry name" value="PEPTIDE N-GLYCANASE PNGASE -RELATED"/>
    <property type="match status" value="1"/>
</dbReference>
<dbReference type="Pfam" id="PF17678">
    <property type="entry name" value="Glyco_hydro_92N"/>
    <property type="match status" value="1"/>
</dbReference>
<dbReference type="Gene3D" id="1.20.1050.60">
    <property type="entry name" value="alpha-1,2-mannosidase"/>
    <property type="match status" value="1"/>
</dbReference>
<reference evidence="4 5" key="1">
    <citation type="submission" date="2021-01" db="EMBL/GenBank/DDBJ databases">
        <title>Whole genome shotgun sequence of Actinoplanes humidus NBRC 14915.</title>
        <authorList>
            <person name="Komaki H."/>
            <person name="Tamura T."/>
        </authorList>
    </citation>
    <scope>NUCLEOTIDE SEQUENCE [LARGE SCALE GENOMIC DNA]</scope>
    <source>
        <strain evidence="4 5">NBRC 14915</strain>
    </source>
</reference>
<dbReference type="InterPro" id="IPR008979">
    <property type="entry name" value="Galactose-bd-like_sf"/>
</dbReference>
<evidence type="ECO:0000256" key="1">
    <source>
        <dbReference type="SAM" id="MobiDB-lite"/>
    </source>
</evidence>
<dbReference type="InterPro" id="IPR041371">
    <property type="entry name" value="GH92_N"/>
</dbReference>
<sequence>MLSVSLVAAAAAATPGAAAQAAAATAFASSFETADPQPTWTDTVDGERSSGVDGTVDAGMPGSLRDHVTAITANAQPNSNEGVGNLNDGNAESKWLVDTPASWAQYVLDAPATVTKYALTSANDAPERDPRDWTLEGSADGSTWTTVDTRSGESFDDRFQTKTYTVATPGSFAIYRLSITGHPSGNLTQLADLELADNNTSAPPAGPMQSRIGGGPSSSPTAKANAGYTGLKALQIAGRQTAEGRGYSYNKVFDVDVPVTADTELSYLVLPEFNRQDASNPATYTAVDLAFTDGTYLSQLGALDQNGFELSPSGQGASKSLYTQQWNKRASRIGSVAKGKTIDRILVGYDKPSGPTTFKAWFDDIALRDVPVAKPKSHLSEYVETRRGTQSSGDYSRGNNFPATAVPHGFNFWTPVTNAGSTSWLYEYHRQNNAANRPTLQAFAASHEPSPWMGDRQTFQVMPSAATGTPDANRTNRALAYGHENEIAKPYYYGVTFDNGIKTEIAPADHAALFQFTFTGDSGNLIFDNVNEKTGLTIDAANNAVSGYSDVASGLSNGATRMFMYATIDSPITASGMLPTGNRPSTGYVKVDTAQSKTVTMRIATSLLSVAQAKHNLELEVGAGTTLASVRDQAQAAWDAKMHTIEVEGASEDQLTTLYSNLYRLFLYPNSAYENTGTAAAPVIKHAVQSAVTAPASTPTETGAAIKDGKVYVNNGFWDTYRTTWPAYSLFTPDEATDLVNGFVQQYKDGGWISRWSSPGYANLMVGTSSDVAFADAYLKGVPGIDVESAYQAAIKNATVAPPNQNVGRKALDSSIFKGYTPSDATGEALSWAMDGYINDYGIANMADSLAKKGGPKAAEYKEQAEYFRNRALNYVNMFDPSVDFFQGKTTAGTWRNPPATYDPRVWGYDYTETNGWNMAFHAPQDGQGLANLYGGKNELAKKLDTFFSTPETAKFVGSYGGTIHEMLEARDVRLGQWGFSNQPSHHIPYMYDYAGQPSKAQKIVREALSRLYLGSEIGQGYPGDEDNGEMSAWGIFSSLGFYPLQMGSPAYAIGSPLFKKATVNLPNGKKIVINAPQNSSKNVYVQSLKVNGKSYNSTSLPHSLLANGATLDFKMGASPSTWGTGKDAAPPSITTGDAVPNPLRDLTGPGKGTASEPTLVDDTSTTRVVFPSATPTFTYQFASGAEQADYYTLTSGAVAGDPKSWKLSGTYDGTTWTTIDQRTDQTFDWRLQTKPFKIAKPGRYAQYKLEVTANTGEAATTLAEVELLGKPAPACTTTIADKTVGAISVKSGVTCVTAGATVTGAISVTNGASLYVTGSTLRAAITATGAGTVSILHSTVTGPVTATASGPVQIEASSFKGPVTLLGNKSQTVVAADTINGILTCSANQPAPINNGLPNTVSGPRLGQCAKL</sequence>
<dbReference type="InterPro" id="IPR008928">
    <property type="entry name" value="6-hairpin_glycosidase_sf"/>
</dbReference>
<dbReference type="Proteomes" id="UP000603200">
    <property type="component" value="Unassembled WGS sequence"/>
</dbReference>
<organism evidence="4 5">
    <name type="scientific">Winogradskya humida</name>
    <dbReference type="NCBI Taxonomy" id="113566"/>
    <lineage>
        <taxon>Bacteria</taxon>
        <taxon>Bacillati</taxon>
        <taxon>Actinomycetota</taxon>
        <taxon>Actinomycetes</taxon>
        <taxon>Micromonosporales</taxon>
        <taxon>Micromonosporaceae</taxon>
        <taxon>Winogradskya</taxon>
    </lineage>
</organism>
<feature type="compositionally biased region" description="Basic and acidic residues" evidence="1">
    <location>
        <begin position="125"/>
        <end position="134"/>
    </location>
</feature>
<dbReference type="InterPro" id="IPR050883">
    <property type="entry name" value="PNGase"/>
</dbReference>
<feature type="region of interest" description="Disordered" evidence="1">
    <location>
        <begin position="1122"/>
        <end position="1161"/>
    </location>
</feature>
<dbReference type="Gene3D" id="2.70.98.10">
    <property type="match status" value="1"/>
</dbReference>
<dbReference type="SUPFAM" id="SSF48208">
    <property type="entry name" value="Six-hairpin glycosidases"/>
    <property type="match status" value="1"/>
</dbReference>
<feature type="domain" description="F5/8 type C" evidence="3">
    <location>
        <begin position="53"/>
        <end position="198"/>
    </location>
</feature>
<dbReference type="InterPro" id="IPR005887">
    <property type="entry name" value="GH92_a_mannosidase_put"/>
</dbReference>
<dbReference type="SUPFAM" id="SSF49785">
    <property type="entry name" value="Galactose-binding domain-like"/>
    <property type="match status" value="1"/>
</dbReference>
<feature type="compositionally biased region" description="Polar residues" evidence="1">
    <location>
        <begin position="140"/>
        <end position="149"/>
    </location>
</feature>
<dbReference type="PANTHER" id="PTHR12143:SF43">
    <property type="entry name" value="PUTATIVE-RELATED"/>
    <property type="match status" value="1"/>
</dbReference>
<dbReference type="Gene3D" id="3.30.2080.10">
    <property type="entry name" value="GH92 mannosidase domain"/>
    <property type="match status" value="1"/>
</dbReference>
<dbReference type="EMBL" id="BOMN01000065">
    <property type="protein sequence ID" value="GIE22032.1"/>
    <property type="molecule type" value="Genomic_DNA"/>
</dbReference>
<evidence type="ECO:0000313" key="5">
    <source>
        <dbReference type="Proteomes" id="UP000603200"/>
    </source>
</evidence>
<feature type="signal peptide" evidence="2">
    <location>
        <begin position="1"/>
        <end position="19"/>
    </location>
</feature>
<dbReference type="NCBIfam" id="TIGR01180">
    <property type="entry name" value="aman2_put"/>
    <property type="match status" value="1"/>
</dbReference>
<keyword evidence="5" id="KW-1185">Reference proteome</keyword>
<feature type="region of interest" description="Disordered" evidence="1">
    <location>
        <begin position="199"/>
        <end position="224"/>
    </location>
</feature>
<evidence type="ECO:0000313" key="4">
    <source>
        <dbReference type="EMBL" id="GIE22032.1"/>
    </source>
</evidence>
<gene>
    <name evidence="4" type="ORF">Ahu01nite_051340</name>
</gene>
<dbReference type="InterPro" id="IPR014718">
    <property type="entry name" value="GH-type_carb-bd"/>
</dbReference>
<feature type="region of interest" description="Disordered" evidence="1">
    <location>
        <begin position="122"/>
        <end position="151"/>
    </location>
</feature>
<dbReference type="InterPro" id="IPR000421">
    <property type="entry name" value="FA58C"/>
</dbReference>
<proteinExistence type="predicted"/>
<dbReference type="InterPro" id="IPR012939">
    <property type="entry name" value="Glyco_hydro_92"/>
</dbReference>
<dbReference type="Pfam" id="PF07971">
    <property type="entry name" value="Glyco_hydro_92"/>
    <property type="match status" value="1"/>
</dbReference>
<comment type="caution">
    <text evidence="4">The sequence shown here is derived from an EMBL/GenBank/DDBJ whole genome shotgun (WGS) entry which is preliminary data.</text>
</comment>
<accession>A0ABQ3ZU14</accession>
<evidence type="ECO:0000259" key="3">
    <source>
        <dbReference type="PROSITE" id="PS50022"/>
    </source>
</evidence>
<feature type="chain" id="PRO_5046417608" evidence="2">
    <location>
        <begin position="20"/>
        <end position="1413"/>
    </location>
</feature>
<dbReference type="PROSITE" id="PS50022">
    <property type="entry name" value="FA58C_3"/>
    <property type="match status" value="1"/>
</dbReference>